<dbReference type="InterPro" id="IPR051310">
    <property type="entry name" value="MCP_chemotaxis"/>
</dbReference>
<evidence type="ECO:0000256" key="8">
    <source>
        <dbReference type="PROSITE-ProRule" id="PRU00284"/>
    </source>
</evidence>
<feature type="domain" description="HAMP" evidence="12">
    <location>
        <begin position="293"/>
        <end position="347"/>
    </location>
</feature>
<dbReference type="CDD" id="cd11386">
    <property type="entry name" value="MCP_signal"/>
    <property type="match status" value="1"/>
</dbReference>
<dbReference type="InterPro" id="IPR029151">
    <property type="entry name" value="Sensor-like_sf"/>
</dbReference>
<keyword evidence="3" id="KW-0488">Methylation</keyword>
<feature type="transmembrane region" description="Helical" evidence="10">
    <location>
        <begin position="12"/>
        <end position="32"/>
    </location>
</feature>
<dbReference type="InterPro" id="IPR003660">
    <property type="entry name" value="HAMP_dom"/>
</dbReference>
<evidence type="ECO:0000256" key="9">
    <source>
        <dbReference type="SAM" id="Coils"/>
    </source>
</evidence>
<comment type="similarity">
    <text evidence="7">Belongs to the methyl-accepting chemotaxis (MCP) protein family.</text>
</comment>
<dbReference type="CDD" id="cd12913">
    <property type="entry name" value="PDC1_MCP_like"/>
    <property type="match status" value="1"/>
</dbReference>
<dbReference type="Gene3D" id="1.10.287.950">
    <property type="entry name" value="Methyl-accepting chemotaxis protein"/>
    <property type="match status" value="1"/>
</dbReference>
<dbReference type="SMART" id="SM00304">
    <property type="entry name" value="HAMP"/>
    <property type="match status" value="1"/>
</dbReference>
<keyword evidence="2" id="KW-1003">Cell membrane</keyword>
<comment type="caution">
    <text evidence="13">The sequence shown here is derived from an EMBL/GenBank/DDBJ whole genome shotgun (WGS) entry which is preliminary data.</text>
</comment>
<name>A0ABP7RFZ6_9BURK</name>
<keyword evidence="14" id="KW-1185">Reference proteome</keyword>
<evidence type="ECO:0000256" key="1">
    <source>
        <dbReference type="ARBA" id="ARBA00004651"/>
    </source>
</evidence>
<keyword evidence="6 10" id="KW-0472">Membrane</keyword>
<dbReference type="CDD" id="cd12912">
    <property type="entry name" value="PDC2_MCP_like"/>
    <property type="match status" value="1"/>
</dbReference>
<dbReference type="Proteomes" id="UP001501627">
    <property type="component" value="Unassembled WGS sequence"/>
</dbReference>
<comment type="subcellular location">
    <subcellularLocation>
        <location evidence="1">Cell membrane</location>
        <topology evidence="1">Multi-pass membrane protein</topology>
    </subcellularLocation>
</comment>
<keyword evidence="5 10" id="KW-1133">Transmembrane helix</keyword>
<evidence type="ECO:0000256" key="5">
    <source>
        <dbReference type="ARBA" id="ARBA00022989"/>
    </source>
</evidence>
<keyword evidence="8" id="KW-0807">Transducer</keyword>
<evidence type="ECO:0000313" key="13">
    <source>
        <dbReference type="EMBL" id="GAA3996918.1"/>
    </source>
</evidence>
<evidence type="ECO:0000256" key="2">
    <source>
        <dbReference type="ARBA" id="ARBA00022475"/>
    </source>
</evidence>
<accession>A0ABP7RFZ6</accession>
<feature type="coiled-coil region" evidence="9">
    <location>
        <begin position="371"/>
        <end position="408"/>
    </location>
</feature>
<organism evidence="13 14">
    <name type="scientific">Comamonas faecalis</name>
    <dbReference type="NCBI Taxonomy" id="1387849"/>
    <lineage>
        <taxon>Bacteria</taxon>
        <taxon>Pseudomonadati</taxon>
        <taxon>Pseudomonadota</taxon>
        <taxon>Betaproteobacteria</taxon>
        <taxon>Burkholderiales</taxon>
        <taxon>Comamonadaceae</taxon>
        <taxon>Comamonas</taxon>
    </lineage>
</organism>
<feature type="domain" description="Methyl-accepting transducer" evidence="11">
    <location>
        <begin position="352"/>
        <end position="581"/>
    </location>
</feature>
<dbReference type="Gene3D" id="3.30.450.20">
    <property type="entry name" value="PAS domain"/>
    <property type="match status" value="2"/>
</dbReference>
<proteinExistence type="inferred from homology"/>
<dbReference type="InterPro" id="IPR004090">
    <property type="entry name" value="Chemotax_Me-accpt_rcpt"/>
</dbReference>
<keyword evidence="9" id="KW-0175">Coiled coil</keyword>
<dbReference type="SUPFAM" id="SSF103190">
    <property type="entry name" value="Sensory domain-like"/>
    <property type="match status" value="1"/>
</dbReference>
<dbReference type="Pfam" id="PF00015">
    <property type="entry name" value="MCPsignal"/>
    <property type="match status" value="1"/>
</dbReference>
<feature type="transmembrane region" description="Helical" evidence="10">
    <location>
        <begin position="272"/>
        <end position="292"/>
    </location>
</feature>
<protein>
    <submittedName>
        <fullName evidence="13">Methyl-accepting chemotaxis protein</fullName>
    </submittedName>
</protein>
<dbReference type="CDD" id="cd06225">
    <property type="entry name" value="HAMP"/>
    <property type="match status" value="1"/>
</dbReference>
<evidence type="ECO:0000313" key="14">
    <source>
        <dbReference type="Proteomes" id="UP001501627"/>
    </source>
</evidence>
<dbReference type="SUPFAM" id="SSF58104">
    <property type="entry name" value="Methyl-accepting chemotaxis protein (MCP) signaling domain"/>
    <property type="match status" value="1"/>
</dbReference>
<sequence length="607" mass="63998">MFHTLRARLIGVSVAIAALALVALSLLVYTMVRSDMQHELDARIGSLTHQYADELTQWVQDKQQITHSVRVALGQDDPLPLLQAAELAGLDLAYFVRADKSHGFTKPRPEGYDGTQRGWYKQAAAEGKPGITPVYADSATGRLVVSLIEPVIEGGKTVAVVASDVELSTVVKKVTSIQATDKSFAFLLDGASGNILAHADEALTLKPVSELDKALSPELLQRLGGQNTHALVNIDGRPQLLYAAPVQGTPWVLAVAADQADALAALTRLGQAAAAGTLAIVVLAALVMAAVVRQQLRRLTLVRDALSDIASGEGDLTRRMDASGRDELSQISQAFNLFADKIAGVLLRIREASESVRVATSEIATGNHDLSVRTEQQASSLEETAAAMEQLTATVQQNAANARQANELAHSASRVSGEEAAVVQQVVQTMGGIESASRKIVDIIQVIDSIAFQTNILALNAAVEAARAGEQGRGFAVVASEVRTLAQRSASAAKEIKALIDDSVAQVSAGSRLVQQAGAMMEQVEQGIRNVSAVVNEISSASQEQSTGIAEVGTAISQMDQTTQQNAALVEQATAAAQSLQQQAHELAAVVSGFKLPQGDAMRQLTL</sequence>
<dbReference type="SMART" id="SM00283">
    <property type="entry name" value="MA"/>
    <property type="match status" value="1"/>
</dbReference>
<dbReference type="InterPro" id="IPR004089">
    <property type="entry name" value="MCPsignal_dom"/>
</dbReference>
<evidence type="ECO:0000256" key="6">
    <source>
        <dbReference type="ARBA" id="ARBA00023136"/>
    </source>
</evidence>
<dbReference type="PROSITE" id="PS50885">
    <property type="entry name" value="HAMP"/>
    <property type="match status" value="1"/>
</dbReference>
<gene>
    <name evidence="13" type="ORF">GCM10022279_20680</name>
</gene>
<evidence type="ECO:0000256" key="7">
    <source>
        <dbReference type="ARBA" id="ARBA00029447"/>
    </source>
</evidence>
<reference evidence="14" key="1">
    <citation type="journal article" date="2019" name="Int. J. Syst. Evol. Microbiol.">
        <title>The Global Catalogue of Microorganisms (GCM) 10K type strain sequencing project: providing services to taxonomists for standard genome sequencing and annotation.</title>
        <authorList>
            <consortium name="The Broad Institute Genomics Platform"/>
            <consortium name="The Broad Institute Genome Sequencing Center for Infectious Disease"/>
            <person name="Wu L."/>
            <person name="Ma J."/>
        </authorList>
    </citation>
    <scope>NUCLEOTIDE SEQUENCE [LARGE SCALE GENOMIC DNA]</scope>
    <source>
        <strain evidence="14">JCM 17561</strain>
    </source>
</reference>
<keyword evidence="4 10" id="KW-0812">Transmembrane</keyword>
<dbReference type="PRINTS" id="PR00260">
    <property type="entry name" value="CHEMTRNSDUCR"/>
</dbReference>
<evidence type="ECO:0000256" key="10">
    <source>
        <dbReference type="SAM" id="Phobius"/>
    </source>
</evidence>
<dbReference type="Pfam" id="PF02743">
    <property type="entry name" value="dCache_1"/>
    <property type="match status" value="1"/>
</dbReference>
<dbReference type="PROSITE" id="PS50111">
    <property type="entry name" value="CHEMOTAXIS_TRANSDUC_2"/>
    <property type="match status" value="1"/>
</dbReference>
<dbReference type="EMBL" id="BAABBP010000017">
    <property type="protein sequence ID" value="GAA3996918.1"/>
    <property type="molecule type" value="Genomic_DNA"/>
</dbReference>
<dbReference type="Pfam" id="PF00672">
    <property type="entry name" value="HAMP"/>
    <property type="match status" value="1"/>
</dbReference>
<evidence type="ECO:0000256" key="3">
    <source>
        <dbReference type="ARBA" id="ARBA00022481"/>
    </source>
</evidence>
<evidence type="ECO:0000256" key="4">
    <source>
        <dbReference type="ARBA" id="ARBA00022692"/>
    </source>
</evidence>
<dbReference type="PANTHER" id="PTHR43531">
    <property type="entry name" value="PROTEIN ICFG"/>
    <property type="match status" value="1"/>
</dbReference>
<evidence type="ECO:0000259" key="12">
    <source>
        <dbReference type="PROSITE" id="PS50885"/>
    </source>
</evidence>
<evidence type="ECO:0000259" key="11">
    <source>
        <dbReference type="PROSITE" id="PS50111"/>
    </source>
</evidence>
<dbReference type="PANTHER" id="PTHR43531:SF14">
    <property type="entry name" value="METHYL-ACCEPTING CHEMOTAXIS PROTEIN I-RELATED"/>
    <property type="match status" value="1"/>
</dbReference>
<dbReference type="InterPro" id="IPR033479">
    <property type="entry name" value="dCache_1"/>
</dbReference>
<dbReference type="RefSeq" id="WP_344869625.1">
    <property type="nucleotide sequence ID" value="NZ_BAABBP010000017.1"/>
</dbReference>